<evidence type="ECO:0000313" key="1">
    <source>
        <dbReference type="EMBL" id="CAG8475790.1"/>
    </source>
</evidence>
<reference evidence="1" key="1">
    <citation type="submission" date="2021-06" db="EMBL/GenBank/DDBJ databases">
        <authorList>
            <person name="Kallberg Y."/>
            <person name="Tangrot J."/>
            <person name="Rosling A."/>
        </authorList>
    </citation>
    <scope>NUCLEOTIDE SEQUENCE</scope>
    <source>
        <strain evidence="1">IL203A</strain>
    </source>
</reference>
<dbReference type="EMBL" id="CAJVPU010001255">
    <property type="protein sequence ID" value="CAG8475790.1"/>
    <property type="molecule type" value="Genomic_DNA"/>
</dbReference>
<comment type="caution">
    <text evidence="1">The sequence shown here is derived from an EMBL/GenBank/DDBJ whole genome shotgun (WGS) entry which is preliminary data.</text>
</comment>
<keyword evidence="2" id="KW-1185">Reference proteome</keyword>
<accession>A0ACA9KIQ8</accession>
<proteinExistence type="predicted"/>
<gene>
    <name evidence="1" type="ORF">DHETER_LOCUS1913</name>
</gene>
<organism evidence="1 2">
    <name type="scientific">Dentiscutata heterogama</name>
    <dbReference type="NCBI Taxonomy" id="1316150"/>
    <lineage>
        <taxon>Eukaryota</taxon>
        <taxon>Fungi</taxon>
        <taxon>Fungi incertae sedis</taxon>
        <taxon>Mucoromycota</taxon>
        <taxon>Glomeromycotina</taxon>
        <taxon>Glomeromycetes</taxon>
        <taxon>Diversisporales</taxon>
        <taxon>Gigasporaceae</taxon>
        <taxon>Dentiscutata</taxon>
    </lineage>
</organism>
<name>A0ACA9KIQ8_9GLOM</name>
<dbReference type="Proteomes" id="UP000789702">
    <property type="component" value="Unassembled WGS sequence"/>
</dbReference>
<sequence length="540" mass="59965">MDPSSHLRTPSQTSLSSLSNSPKLHFLIPILPVLTIFGPGFQSISTFTFLCIGFMFAYMNMLGSVGLKGYPGIIFSIGLLVNLIMLISLILDKISQHMFSIVGWARVLTFPCVWTDEILQFASFAGLGGINFVLAWGGPIGCDVLTNWLLTNTKKSLNIQDTGPLIVDQDLEDHSTDTILPINNSHRKRHLIKFSIPPIFTSLFVYLVVLFLVITYGSIRLSTGYVPFYQQSINDFAPSSLIMMGCVIRQNSSTNSDYIETTRELAANGSKIVLWSEGSGNITDTTQLNDLLISLTNISQTYNTYIGVAYIDFRPELPHYNKLAVISPSGDIIIDYAKSHLVPLLESSVFKRGANVLQTNVTKEFGVIGAAICFDYDFSSLIKQASSKDVNLMLDASNTWGKMSSSNFIYSQYILKIIYLSFPLNFHILLYIGPVGILHARMNAIRSIENGFTMLRCNANGISGVWGPYGQLYHYVPTTITNTKFAIFQVPLYPRVKTVYGIFGETFGWMCVAISGAITIAMIIEWKGSAECKAIILRWF</sequence>
<protein>
    <submittedName>
        <fullName evidence="1">1683_t:CDS:1</fullName>
    </submittedName>
</protein>
<evidence type="ECO:0000313" key="2">
    <source>
        <dbReference type="Proteomes" id="UP000789702"/>
    </source>
</evidence>